<comment type="catalytic activity">
    <reaction evidence="1">
        <text>inosine + phosphate = alpha-D-ribose 1-phosphate + hypoxanthine</text>
        <dbReference type="Rhea" id="RHEA:27646"/>
        <dbReference type="ChEBI" id="CHEBI:17368"/>
        <dbReference type="ChEBI" id="CHEBI:17596"/>
        <dbReference type="ChEBI" id="CHEBI:43474"/>
        <dbReference type="ChEBI" id="CHEBI:57720"/>
        <dbReference type="EC" id="2.4.2.1"/>
    </reaction>
    <physiologicalReaction direction="left-to-right" evidence="1">
        <dbReference type="Rhea" id="RHEA:27647"/>
    </physiologicalReaction>
</comment>
<dbReference type="Ensembl" id="ENSSORT00005003012.1">
    <property type="protein sequence ID" value="ENSSORP00005002926.1"/>
    <property type="gene ID" value="ENSSORG00005001818.1"/>
</dbReference>
<evidence type="ECO:0000256" key="5">
    <source>
        <dbReference type="ARBA" id="ARBA00004496"/>
    </source>
</evidence>
<keyword evidence="20" id="KW-0576">Peroxisome</keyword>
<dbReference type="Gene3D" id="3.60.140.10">
    <property type="entry name" value="CNF1/YfiH-like putative cysteine hydrolases"/>
    <property type="match status" value="1"/>
</dbReference>
<keyword evidence="22" id="KW-0539">Nucleus</keyword>
<evidence type="ECO:0000256" key="27">
    <source>
        <dbReference type="ARBA" id="ARBA00063955"/>
    </source>
</evidence>
<keyword evidence="13" id="KW-0808">Transferase</keyword>
<evidence type="ECO:0000256" key="16">
    <source>
        <dbReference type="ARBA" id="ARBA00022824"/>
    </source>
</evidence>
<gene>
    <name evidence="34" type="primary">lacc1</name>
</gene>
<comment type="catalytic activity">
    <reaction evidence="26">
        <text>guanosine + phosphate = alpha-D-ribose 1-phosphate + guanine</text>
        <dbReference type="Rhea" id="RHEA:13233"/>
        <dbReference type="ChEBI" id="CHEBI:16235"/>
        <dbReference type="ChEBI" id="CHEBI:16750"/>
        <dbReference type="ChEBI" id="CHEBI:43474"/>
        <dbReference type="ChEBI" id="CHEBI:57720"/>
        <dbReference type="EC" id="2.4.2.1"/>
    </reaction>
    <physiologicalReaction direction="left-to-right" evidence="26">
        <dbReference type="Rhea" id="RHEA:13234"/>
    </physiologicalReaction>
</comment>
<dbReference type="PANTHER" id="PTHR30616">
    <property type="entry name" value="UNCHARACTERIZED PROTEIN YFIH"/>
    <property type="match status" value="1"/>
</dbReference>
<evidence type="ECO:0000256" key="17">
    <source>
        <dbReference type="ARBA" id="ARBA00022833"/>
    </source>
</evidence>
<evidence type="ECO:0000256" key="7">
    <source>
        <dbReference type="ARBA" id="ARBA00011886"/>
    </source>
</evidence>
<dbReference type="FunFam" id="3.60.140.10:FF:000002">
    <property type="entry name" value="Laccase (multicopper oxidoreductase) domain-containing 1"/>
    <property type="match status" value="1"/>
</dbReference>
<evidence type="ECO:0000256" key="24">
    <source>
        <dbReference type="ARBA" id="ARBA00048968"/>
    </source>
</evidence>
<evidence type="ECO:0000256" key="20">
    <source>
        <dbReference type="ARBA" id="ARBA00023140"/>
    </source>
</evidence>
<evidence type="ECO:0000256" key="10">
    <source>
        <dbReference type="ARBA" id="ARBA00022490"/>
    </source>
</evidence>
<dbReference type="FunCoup" id="A0A672YFL0">
    <property type="interactions" value="75"/>
</dbReference>
<name>A0A672YFL0_9TELE</name>
<keyword evidence="19" id="KW-0007">Acetylation</keyword>
<comment type="subcellular location">
    <subcellularLocation>
        <location evidence="5">Cytoplasm</location>
    </subcellularLocation>
    <subcellularLocation>
        <location evidence="3">Endoplasmic reticulum</location>
    </subcellularLocation>
    <subcellularLocation>
        <location evidence="2">Nucleus</location>
    </subcellularLocation>
    <subcellularLocation>
        <location evidence="4">Peroxisome</location>
    </subcellularLocation>
</comment>
<evidence type="ECO:0000256" key="33">
    <source>
        <dbReference type="ARBA" id="ARBA00081957"/>
    </source>
</evidence>
<dbReference type="Proteomes" id="UP000472271">
    <property type="component" value="Chromosome 21"/>
</dbReference>
<comment type="catalytic activity">
    <reaction evidence="25">
        <text>S-methyl-5'-thioadenosine + phosphate = 5-(methylsulfanyl)-alpha-D-ribose 1-phosphate + adenine</text>
        <dbReference type="Rhea" id="RHEA:11852"/>
        <dbReference type="ChEBI" id="CHEBI:16708"/>
        <dbReference type="ChEBI" id="CHEBI:17509"/>
        <dbReference type="ChEBI" id="CHEBI:43474"/>
        <dbReference type="ChEBI" id="CHEBI:58533"/>
        <dbReference type="EC" id="2.4.2.28"/>
    </reaction>
    <physiologicalReaction direction="left-to-right" evidence="25">
        <dbReference type="Rhea" id="RHEA:11853"/>
    </physiologicalReaction>
</comment>
<evidence type="ECO:0000256" key="21">
    <source>
        <dbReference type="ARBA" id="ARBA00023198"/>
    </source>
</evidence>
<dbReference type="GO" id="GO:0005783">
    <property type="term" value="C:endoplasmic reticulum"/>
    <property type="evidence" value="ECO:0007669"/>
    <property type="project" value="UniProtKB-SubCell"/>
</dbReference>
<dbReference type="SUPFAM" id="SSF64438">
    <property type="entry name" value="CNF1/YfiH-like putative cysteine hydrolases"/>
    <property type="match status" value="1"/>
</dbReference>
<keyword evidence="18" id="KW-0391">Immunity</keyword>
<evidence type="ECO:0000256" key="1">
    <source>
        <dbReference type="ARBA" id="ARBA00000553"/>
    </source>
</evidence>
<evidence type="ECO:0000256" key="11">
    <source>
        <dbReference type="ARBA" id="ARBA00022553"/>
    </source>
</evidence>
<evidence type="ECO:0000256" key="29">
    <source>
        <dbReference type="ARBA" id="ARBA00075738"/>
    </source>
</evidence>
<dbReference type="InterPro" id="IPR003730">
    <property type="entry name" value="Cu_polyphenol_OxRdtase"/>
</dbReference>
<evidence type="ECO:0000256" key="32">
    <source>
        <dbReference type="ARBA" id="ARBA00081352"/>
    </source>
</evidence>
<protein>
    <recommendedName>
        <fullName evidence="28">Purine nucleoside phosphorylase LACC1</fullName>
        <ecNumber evidence="7">2.4.2.1</ecNumber>
        <ecNumber evidence="8">2.4.2.28</ecNumber>
        <ecNumber evidence="9">3.5.4.4</ecNumber>
    </recommendedName>
    <alternativeName>
        <fullName evidence="31">Adenosine deaminase LACC1</fullName>
    </alternativeName>
    <alternativeName>
        <fullName evidence="30">Fatty acid metabolism-immunity nexus</fullName>
    </alternativeName>
    <alternativeName>
        <fullName evidence="29">Guanosine phosphorylase LACC1</fullName>
    </alternativeName>
    <alternativeName>
        <fullName evidence="32">Laccase domain-containing protein 1</fullName>
    </alternativeName>
    <alternativeName>
        <fullName evidence="33">S-methyl-5'-thioadenosine phosphorylase LACC1</fullName>
    </alternativeName>
</protein>
<dbReference type="InterPro" id="IPR038371">
    <property type="entry name" value="Cu_polyphenol_OxRdtase_sf"/>
</dbReference>
<evidence type="ECO:0000256" key="3">
    <source>
        <dbReference type="ARBA" id="ARBA00004240"/>
    </source>
</evidence>
<comment type="similarity">
    <text evidence="6">Belongs to the purine nucleoside phosphorylase YfiH/LACC1 family.</text>
</comment>
<dbReference type="PANTHER" id="PTHR30616:SF2">
    <property type="entry name" value="PURINE NUCLEOSIDE PHOSPHORYLASE LACC1"/>
    <property type="match status" value="1"/>
</dbReference>
<keyword evidence="14" id="KW-0479">Metal-binding</keyword>
<comment type="catalytic activity">
    <reaction evidence="24">
        <text>adenosine + phosphate = alpha-D-ribose 1-phosphate + adenine</text>
        <dbReference type="Rhea" id="RHEA:27642"/>
        <dbReference type="ChEBI" id="CHEBI:16335"/>
        <dbReference type="ChEBI" id="CHEBI:16708"/>
        <dbReference type="ChEBI" id="CHEBI:43474"/>
        <dbReference type="ChEBI" id="CHEBI:57720"/>
        <dbReference type="EC" id="2.4.2.1"/>
    </reaction>
    <physiologicalReaction direction="left-to-right" evidence="24">
        <dbReference type="Rhea" id="RHEA:27643"/>
    </physiologicalReaction>
</comment>
<evidence type="ECO:0000256" key="28">
    <source>
        <dbReference type="ARBA" id="ARBA00071637"/>
    </source>
</evidence>
<dbReference type="GO" id="GO:0031347">
    <property type="term" value="P:regulation of defense response"/>
    <property type="evidence" value="ECO:0007669"/>
    <property type="project" value="UniProtKB-ARBA"/>
</dbReference>
<evidence type="ECO:0000313" key="35">
    <source>
        <dbReference type="Proteomes" id="UP000472271"/>
    </source>
</evidence>
<keyword evidence="16" id="KW-0256">Endoplasmic reticulum</keyword>
<comment type="catalytic activity">
    <reaction evidence="23">
        <text>adenosine + H2O + H(+) = inosine + NH4(+)</text>
        <dbReference type="Rhea" id="RHEA:24408"/>
        <dbReference type="ChEBI" id="CHEBI:15377"/>
        <dbReference type="ChEBI" id="CHEBI:15378"/>
        <dbReference type="ChEBI" id="CHEBI:16335"/>
        <dbReference type="ChEBI" id="CHEBI:17596"/>
        <dbReference type="ChEBI" id="CHEBI:28938"/>
        <dbReference type="EC" id="3.5.4.4"/>
    </reaction>
    <physiologicalReaction direction="left-to-right" evidence="23">
        <dbReference type="Rhea" id="RHEA:24409"/>
    </physiologicalReaction>
</comment>
<organism evidence="34 35">
    <name type="scientific">Sphaeramia orbicularis</name>
    <name type="common">orbiculate cardinalfish</name>
    <dbReference type="NCBI Taxonomy" id="375764"/>
    <lineage>
        <taxon>Eukaryota</taxon>
        <taxon>Metazoa</taxon>
        <taxon>Chordata</taxon>
        <taxon>Craniata</taxon>
        <taxon>Vertebrata</taxon>
        <taxon>Euteleostomi</taxon>
        <taxon>Actinopterygii</taxon>
        <taxon>Neopterygii</taxon>
        <taxon>Teleostei</taxon>
        <taxon>Neoteleostei</taxon>
        <taxon>Acanthomorphata</taxon>
        <taxon>Gobiaria</taxon>
        <taxon>Kurtiformes</taxon>
        <taxon>Apogonoidei</taxon>
        <taxon>Apogonidae</taxon>
        <taxon>Apogoninae</taxon>
        <taxon>Sphaeramia</taxon>
    </lineage>
</organism>
<dbReference type="GO" id="GO:0016787">
    <property type="term" value="F:hydrolase activity"/>
    <property type="evidence" value="ECO:0007669"/>
    <property type="project" value="UniProtKB-KW"/>
</dbReference>
<evidence type="ECO:0000256" key="15">
    <source>
        <dbReference type="ARBA" id="ARBA00022801"/>
    </source>
</evidence>
<dbReference type="InParanoid" id="A0A672YFL0"/>
<evidence type="ECO:0000256" key="9">
    <source>
        <dbReference type="ARBA" id="ARBA00012784"/>
    </source>
</evidence>
<reference evidence="34" key="3">
    <citation type="submission" date="2025-09" db="UniProtKB">
        <authorList>
            <consortium name="Ensembl"/>
        </authorList>
    </citation>
    <scope>IDENTIFICATION</scope>
</reference>
<evidence type="ECO:0000256" key="8">
    <source>
        <dbReference type="ARBA" id="ARBA00011976"/>
    </source>
</evidence>
<evidence type="ECO:0000256" key="23">
    <source>
        <dbReference type="ARBA" id="ARBA00047989"/>
    </source>
</evidence>
<comment type="subunit">
    <text evidence="27">Interacts with FASN. Interacts with SDHA. Interacts with ATF6, EIF2AK3 and ERN1.</text>
</comment>
<dbReference type="GeneID" id="115412223"/>
<reference evidence="34" key="1">
    <citation type="submission" date="2019-06" db="EMBL/GenBank/DDBJ databases">
        <authorList>
            <consortium name="Wellcome Sanger Institute Data Sharing"/>
        </authorList>
    </citation>
    <scope>NUCLEOTIDE SEQUENCE [LARGE SCALE GENOMIC DNA]</scope>
</reference>
<dbReference type="OrthoDB" id="10055554at2759"/>
<evidence type="ECO:0000313" key="34">
    <source>
        <dbReference type="Ensembl" id="ENSSORP00005002926.1"/>
    </source>
</evidence>
<keyword evidence="11" id="KW-0597">Phosphoprotein</keyword>
<dbReference type="GO" id="GO:0045087">
    <property type="term" value="P:innate immune response"/>
    <property type="evidence" value="ECO:0007669"/>
    <property type="project" value="UniProtKB-KW"/>
</dbReference>
<reference evidence="34" key="2">
    <citation type="submission" date="2025-08" db="UniProtKB">
        <authorList>
            <consortium name="Ensembl"/>
        </authorList>
    </citation>
    <scope>IDENTIFICATION</scope>
</reference>
<dbReference type="GO" id="GO:0005634">
    <property type="term" value="C:nucleus"/>
    <property type="evidence" value="ECO:0007669"/>
    <property type="project" value="UniProtKB-SubCell"/>
</dbReference>
<evidence type="ECO:0000256" key="6">
    <source>
        <dbReference type="ARBA" id="ARBA00007353"/>
    </source>
</evidence>
<keyword evidence="10" id="KW-0963">Cytoplasm</keyword>
<dbReference type="RefSeq" id="XP_029980462.1">
    <property type="nucleotide sequence ID" value="XM_030124602.1"/>
</dbReference>
<dbReference type="Pfam" id="PF02578">
    <property type="entry name" value="Cu-oxidase_4"/>
    <property type="match status" value="1"/>
</dbReference>
<dbReference type="GO" id="GO:0005507">
    <property type="term" value="F:copper ion binding"/>
    <property type="evidence" value="ECO:0007669"/>
    <property type="project" value="TreeGrafter"/>
</dbReference>
<keyword evidence="35" id="KW-1185">Reference proteome</keyword>
<accession>A0A672YFL0</accession>
<evidence type="ECO:0000256" key="22">
    <source>
        <dbReference type="ARBA" id="ARBA00023242"/>
    </source>
</evidence>
<evidence type="ECO:0000256" key="4">
    <source>
        <dbReference type="ARBA" id="ARBA00004275"/>
    </source>
</evidence>
<dbReference type="AlphaFoldDB" id="A0A672YFL0"/>
<dbReference type="GO" id="GO:0005777">
    <property type="term" value="C:peroxisome"/>
    <property type="evidence" value="ECO:0007669"/>
    <property type="project" value="UniProtKB-SubCell"/>
</dbReference>
<evidence type="ECO:0000256" key="18">
    <source>
        <dbReference type="ARBA" id="ARBA00022859"/>
    </source>
</evidence>
<dbReference type="GO" id="GO:0006954">
    <property type="term" value="P:inflammatory response"/>
    <property type="evidence" value="ECO:0007669"/>
    <property type="project" value="UniProtKB-KW"/>
</dbReference>
<evidence type="ECO:0000256" key="19">
    <source>
        <dbReference type="ARBA" id="ARBA00022990"/>
    </source>
</evidence>
<proteinExistence type="inferred from homology"/>
<dbReference type="InterPro" id="IPR011324">
    <property type="entry name" value="Cytotoxic_necrot_fac-like_cat"/>
</dbReference>
<keyword evidence="12" id="KW-0399">Innate immunity</keyword>
<evidence type="ECO:0000256" key="26">
    <source>
        <dbReference type="ARBA" id="ARBA00051406"/>
    </source>
</evidence>
<dbReference type="EC" id="3.5.4.4" evidence="9"/>
<evidence type="ECO:0000256" key="2">
    <source>
        <dbReference type="ARBA" id="ARBA00004123"/>
    </source>
</evidence>
<evidence type="ECO:0000256" key="12">
    <source>
        <dbReference type="ARBA" id="ARBA00022588"/>
    </source>
</evidence>
<dbReference type="GO" id="GO:0017061">
    <property type="term" value="F:S-methyl-5-thioadenosine phosphorylase activity"/>
    <property type="evidence" value="ECO:0007669"/>
    <property type="project" value="UniProtKB-EC"/>
</dbReference>
<keyword evidence="15" id="KW-0378">Hydrolase</keyword>
<evidence type="ECO:0000256" key="25">
    <source>
        <dbReference type="ARBA" id="ARBA00049893"/>
    </source>
</evidence>
<keyword evidence="17" id="KW-0862">Zinc</keyword>
<dbReference type="CTD" id="144811"/>
<keyword evidence="21" id="KW-0395">Inflammatory response</keyword>
<dbReference type="CDD" id="cd16833">
    <property type="entry name" value="YfiH"/>
    <property type="match status" value="1"/>
</dbReference>
<evidence type="ECO:0000256" key="31">
    <source>
        <dbReference type="ARBA" id="ARBA00079781"/>
    </source>
</evidence>
<evidence type="ECO:0000256" key="13">
    <source>
        <dbReference type="ARBA" id="ARBA00022679"/>
    </source>
</evidence>
<sequence>MDQAVLLDLVHGPCLACIDTSVLDQSAADTQVFLLSGTRDLEDYNNRLSDKFPESCRRIRVLDSDSTAGCLFRFKQTLDQLQISTIRVFTSAQGLQVLRLYQEQLFTAVYTFDYDVMEAGKLTCRSCRGSAHSDSPAQAVQEELSGFLQQLPGLLGDITVLKSTLIPECFGHGFSSRPGGVSYIPTLSSLNLFSSSKRRDPRAMVMENRRRLALHAGFHPRPLHFPKVDHANDIWVMGKPEPDDYDGIVTNQTGVVLAAPGADCMPILFADPVSKVIGATHAGWRGTLMGAAMATVDAMVMEFGCQVSDIVVAVGPSVGACCFTLDRDHALEFHQIHPDCVRDPELPRPHVDIRLANRMLLQKGGILSEHIHDHMVTDRPCVTPCTSCHPESFFSHVRDGVNFGTQVGFLWIKEEEEEAGKSASK</sequence>
<evidence type="ECO:0000256" key="14">
    <source>
        <dbReference type="ARBA" id="ARBA00022723"/>
    </source>
</evidence>
<evidence type="ECO:0000256" key="30">
    <source>
        <dbReference type="ARBA" id="ARBA00079351"/>
    </source>
</evidence>
<dbReference type="EC" id="2.4.2.28" evidence="8"/>
<dbReference type="EC" id="2.4.2.1" evidence="7"/>